<dbReference type="EMBL" id="JABBWG010000096">
    <property type="protein sequence ID" value="KAG1801243.1"/>
    <property type="molecule type" value="Genomic_DNA"/>
</dbReference>
<dbReference type="Pfam" id="PF00651">
    <property type="entry name" value="BTB"/>
    <property type="match status" value="1"/>
</dbReference>
<proteinExistence type="predicted"/>
<feature type="domain" description="BTB" evidence="1">
    <location>
        <begin position="21"/>
        <end position="108"/>
    </location>
</feature>
<reference evidence="2" key="1">
    <citation type="journal article" date="2020" name="New Phytol.">
        <title>Comparative genomics reveals dynamic genome evolution in host specialist ectomycorrhizal fungi.</title>
        <authorList>
            <person name="Lofgren L.A."/>
            <person name="Nguyen N.H."/>
            <person name="Vilgalys R."/>
            <person name="Ruytinx J."/>
            <person name="Liao H.L."/>
            <person name="Branco S."/>
            <person name="Kuo A."/>
            <person name="LaButti K."/>
            <person name="Lipzen A."/>
            <person name="Andreopoulos W."/>
            <person name="Pangilinan J."/>
            <person name="Riley R."/>
            <person name="Hundley H."/>
            <person name="Na H."/>
            <person name="Barry K."/>
            <person name="Grigoriev I.V."/>
            <person name="Stajich J.E."/>
            <person name="Kennedy P.G."/>
        </authorList>
    </citation>
    <scope>NUCLEOTIDE SEQUENCE</scope>
    <source>
        <strain evidence="2">MN1</strain>
    </source>
</reference>
<keyword evidence="3" id="KW-1185">Reference proteome</keyword>
<name>A0A9P7J3R1_9AGAM</name>
<dbReference type="SUPFAM" id="SSF54695">
    <property type="entry name" value="POZ domain"/>
    <property type="match status" value="1"/>
</dbReference>
<dbReference type="InterPro" id="IPR011333">
    <property type="entry name" value="SKP1/BTB/POZ_sf"/>
</dbReference>
<dbReference type="GeneID" id="64627730"/>
<evidence type="ECO:0000313" key="3">
    <source>
        <dbReference type="Proteomes" id="UP000807769"/>
    </source>
</evidence>
<dbReference type="Gene3D" id="3.30.710.10">
    <property type="entry name" value="Potassium Channel Kv1.1, Chain A"/>
    <property type="match status" value="1"/>
</dbReference>
<dbReference type="AlphaFoldDB" id="A0A9P7J3R1"/>
<dbReference type="CDD" id="cd18186">
    <property type="entry name" value="BTB_POZ_ZBTB_KLHL-like"/>
    <property type="match status" value="1"/>
</dbReference>
<accession>A0A9P7J3R1</accession>
<evidence type="ECO:0000259" key="1">
    <source>
        <dbReference type="Pfam" id="PF00651"/>
    </source>
</evidence>
<dbReference type="InterPro" id="IPR000210">
    <property type="entry name" value="BTB/POZ_dom"/>
</dbReference>
<protein>
    <recommendedName>
        <fullName evidence="1">BTB domain-containing protein</fullName>
    </recommendedName>
</protein>
<dbReference type="Proteomes" id="UP000807769">
    <property type="component" value="Unassembled WGS sequence"/>
</dbReference>
<organism evidence="2 3">
    <name type="scientific">Suillus subaureus</name>
    <dbReference type="NCBI Taxonomy" id="48587"/>
    <lineage>
        <taxon>Eukaryota</taxon>
        <taxon>Fungi</taxon>
        <taxon>Dikarya</taxon>
        <taxon>Basidiomycota</taxon>
        <taxon>Agaricomycotina</taxon>
        <taxon>Agaricomycetes</taxon>
        <taxon>Agaricomycetidae</taxon>
        <taxon>Boletales</taxon>
        <taxon>Suillineae</taxon>
        <taxon>Suillaceae</taxon>
        <taxon>Suillus</taxon>
    </lineage>
</organism>
<gene>
    <name evidence="2" type="ORF">BJ212DRAFT_1305084</name>
</gene>
<dbReference type="OrthoDB" id="2646852at2759"/>
<sequence>MSKATQHPVYYFHASSHILQQVENILYKLCSSILSSASNVFHDMFAATQNSSQMELDSMSDNKPIHLKGISQDAFKLFLELTFGRMHAGSYTLNELTKFLHFCNMYQCCHA</sequence>
<evidence type="ECO:0000313" key="2">
    <source>
        <dbReference type="EMBL" id="KAG1801243.1"/>
    </source>
</evidence>
<comment type="caution">
    <text evidence="2">The sequence shown here is derived from an EMBL/GenBank/DDBJ whole genome shotgun (WGS) entry which is preliminary data.</text>
</comment>
<dbReference type="RefSeq" id="XP_041186056.1">
    <property type="nucleotide sequence ID" value="XM_041333713.1"/>
</dbReference>